<dbReference type="GO" id="GO:0050440">
    <property type="term" value="F:2-methylcitrate synthase activity"/>
    <property type="evidence" value="ECO:0007669"/>
    <property type="project" value="UniProtKB-EC"/>
</dbReference>
<dbReference type="Proteomes" id="UP001595756">
    <property type="component" value="Unassembled WGS sequence"/>
</dbReference>
<keyword evidence="3" id="KW-0816">Tricarboxylic acid cycle</keyword>
<dbReference type="InterPro" id="IPR016143">
    <property type="entry name" value="Citrate_synth-like_sm_a-sub"/>
</dbReference>
<dbReference type="RefSeq" id="WP_376814208.1">
    <property type="nucleotide sequence ID" value="NZ_JBHSDY010000011.1"/>
</dbReference>
<evidence type="ECO:0000256" key="4">
    <source>
        <dbReference type="ARBA" id="ARBA00022679"/>
    </source>
</evidence>
<dbReference type="InterPro" id="IPR011278">
    <property type="entry name" value="2-MeCitrate/Citrate_synth_II"/>
</dbReference>
<dbReference type="GO" id="GO:0036440">
    <property type="term" value="F:citrate synthase activity"/>
    <property type="evidence" value="ECO:0007669"/>
    <property type="project" value="UniProtKB-EC"/>
</dbReference>
<reference evidence="10" key="1">
    <citation type="journal article" date="2019" name="Int. J. Syst. Evol. Microbiol.">
        <title>The Global Catalogue of Microorganisms (GCM) 10K type strain sequencing project: providing services to taxonomists for standard genome sequencing and annotation.</title>
        <authorList>
            <consortium name="The Broad Institute Genomics Platform"/>
            <consortium name="The Broad Institute Genome Sequencing Center for Infectious Disease"/>
            <person name="Wu L."/>
            <person name="Ma J."/>
        </authorList>
    </citation>
    <scope>NUCLEOTIDE SEQUENCE [LARGE SCALE GENOMIC DNA]</scope>
    <source>
        <strain evidence="10">CGMCC 1.19029</strain>
    </source>
</reference>
<sequence>MATKNTATAKKTPAAKKAPARKPATPRAPAVQAAAAAAPAAAPAAPAGPKPKKSVALSGIVAGNTALCTVGRSGNDLHYRGYDILDIADTCEFEEVAHLLIHGKLPTSAELKAYKEKLRRLRGLPAQVQVALEALPAASHPMDVMRTAASVLGCVLPEKDDHNLPDARDIADRLMASLGSALLYWYHYSHNGRVINVETDDDSIGGHFLHLLHGETPSKEWVHAMHTSLILYAEHEFNASTFTGRVIAGTGSDMYSAITGAIGALRGPKHGGANEVAFEIQKRYDTPDEAEADIRRRVEAKEVVIGFGHPVYTVSDPRNQVIKSVARKLSKSAGSTKMYDIAERLESVMWDAKKMFPNLDWFSAVSYHMMGVPTAMFTPLFVIARTAGWSAHIIEQRIDNKIIRPTANYVGPEDRKFVPLSKRK</sequence>
<accession>A0ABV8S581</accession>
<dbReference type="InterPro" id="IPR036969">
    <property type="entry name" value="Citrate_synthase_sf"/>
</dbReference>
<dbReference type="InterPro" id="IPR002020">
    <property type="entry name" value="Citrate_synthase"/>
</dbReference>
<dbReference type="Gene3D" id="1.10.230.10">
    <property type="entry name" value="Cytochrome P450-Terp, domain 2"/>
    <property type="match status" value="1"/>
</dbReference>
<feature type="compositionally biased region" description="Low complexity" evidence="8">
    <location>
        <begin position="1"/>
        <end position="47"/>
    </location>
</feature>
<evidence type="ECO:0000313" key="9">
    <source>
        <dbReference type="EMBL" id="MFC4299671.1"/>
    </source>
</evidence>
<evidence type="ECO:0000256" key="5">
    <source>
        <dbReference type="ARBA" id="ARBA00049288"/>
    </source>
</evidence>
<dbReference type="InterPro" id="IPR019810">
    <property type="entry name" value="Citrate_synthase_AS"/>
</dbReference>
<gene>
    <name evidence="9" type="primary">prpC</name>
    <name evidence="9" type="ORF">ACFO0J_16635</name>
</gene>
<evidence type="ECO:0000256" key="1">
    <source>
        <dbReference type="ARBA" id="ARBA00004751"/>
    </source>
</evidence>
<dbReference type="InterPro" id="IPR016142">
    <property type="entry name" value="Citrate_synth-like_lrg_a-sub"/>
</dbReference>
<feature type="region of interest" description="Disordered" evidence="8">
    <location>
        <begin position="1"/>
        <end position="50"/>
    </location>
</feature>
<proteinExistence type="inferred from homology"/>
<protein>
    <recommendedName>
        <fullName evidence="6">Citrate synthase</fullName>
    </recommendedName>
</protein>
<comment type="catalytic activity">
    <reaction evidence="5">
        <text>oxaloacetate + acetyl-CoA + H2O = citrate + CoA + H(+)</text>
        <dbReference type="Rhea" id="RHEA:16845"/>
        <dbReference type="ChEBI" id="CHEBI:15377"/>
        <dbReference type="ChEBI" id="CHEBI:15378"/>
        <dbReference type="ChEBI" id="CHEBI:16452"/>
        <dbReference type="ChEBI" id="CHEBI:16947"/>
        <dbReference type="ChEBI" id="CHEBI:57287"/>
        <dbReference type="ChEBI" id="CHEBI:57288"/>
        <dbReference type="EC" id="2.3.3.16"/>
    </reaction>
</comment>
<keyword evidence="9" id="KW-0012">Acyltransferase</keyword>
<evidence type="ECO:0000313" key="10">
    <source>
        <dbReference type="Proteomes" id="UP001595756"/>
    </source>
</evidence>
<dbReference type="PANTHER" id="PTHR11739:SF25">
    <property type="entry name" value="CITRATE SYNTHASE-RELATED PROTEIN DDB_G0287281"/>
    <property type="match status" value="1"/>
</dbReference>
<comment type="caution">
    <text evidence="9">The sequence shown here is derived from an EMBL/GenBank/DDBJ whole genome shotgun (WGS) entry which is preliminary data.</text>
</comment>
<evidence type="ECO:0000256" key="6">
    <source>
        <dbReference type="PIRNR" id="PIRNR001369"/>
    </source>
</evidence>
<dbReference type="PROSITE" id="PS00480">
    <property type="entry name" value="CITRATE_SYNTHASE"/>
    <property type="match status" value="1"/>
</dbReference>
<organism evidence="9 10">
    <name type="scientific">Castellaniella hirudinis</name>
    <dbReference type="NCBI Taxonomy" id="1144617"/>
    <lineage>
        <taxon>Bacteria</taxon>
        <taxon>Pseudomonadati</taxon>
        <taxon>Pseudomonadota</taxon>
        <taxon>Betaproteobacteria</taxon>
        <taxon>Burkholderiales</taxon>
        <taxon>Alcaligenaceae</taxon>
        <taxon>Castellaniella</taxon>
    </lineage>
</organism>
<dbReference type="PANTHER" id="PTHR11739">
    <property type="entry name" value="CITRATE SYNTHASE"/>
    <property type="match status" value="1"/>
</dbReference>
<evidence type="ECO:0000256" key="8">
    <source>
        <dbReference type="SAM" id="MobiDB-lite"/>
    </source>
</evidence>
<evidence type="ECO:0000256" key="2">
    <source>
        <dbReference type="ARBA" id="ARBA00010566"/>
    </source>
</evidence>
<dbReference type="InterPro" id="IPR024176">
    <property type="entry name" value="Citrate_synthase_bac-typ"/>
</dbReference>
<dbReference type="PIRSF" id="PIRSF001369">
    <property type="entry name" value="Citrate_synth"/>
    <property type="match status" value="1"/>
</dbReference>
<evidence type="ECO:0000256" key="7">
    <source>
        <dbReference type="RuleBase" id="RU003406"/>
    </source>
</evidence>
<keyword evidence="10" id="KW-1185">Reference proteome</keyword>
<evidence type="ECO:0000256" key="3">
    <source>
        <dbReference type="ARBA" id="ARBA00022532"/>
    </source>
</evidence>
<dbReference type="Pfam" id="PF00285">
    <property type="entry name" value="Citrate_synt"/>
    <property type="match status" value="1"/>
</dbReference>
<dbReference type="SUPFAM" id="SSF48256">
    <property type="entry name" value="Citrate synthase"/>
    <property type="match status" value="1"/>
</dbReference>
<dbReference type="EMBL" id="JBHSDY010000011">
    <property type="protein sequence ID" value="MFC4299671.1"/>
    <property type="molecule type" value="Genomic_DNA"/>
</dbReference>
<comment type="pathway">
    <text evidence="1">Carbohydrate metabolism; tricarboxylic acid cycle; isocitrate from oxaloacetate: step 1/2.</text>
</comment>
<dbReference type="NCBIfam" id="TIGR01800">
    <property type="entry name" value="cit_synth_II"/>
    <property type="match status" value="1"/>
</dbReference>
<dbReference type="Gene3D" id="1.10.580.10">
    <property type="entry name" value="Citrate Synthase, domain 1"/>
    <property type="match status" value="1"/>
</dbReference>
<dbReference type="PRINTS" id="PR00143">
    <property type="entry name" value="CITRTSNTHASE"/>
</dbReference>
<dbReference type="NCBIfam" id="NF009006">
    <property type="entry name" value="PRK12351.1"/>
    <property type="match status" value="1"/>
</dbReference>
<name>A0ABV8S581_9BURK</name>
<comment type="similarity">
    <text evidence="2 6 7">Belongs to the citrate synthase family.</text>
</comment>
<keyword evidence="4 6" id="KW-0808">Transferase</keyword>